<dbReference type="PANTHER" id="PTHR37992:SF1">
    <property type="entry name" value="DUF1774-DOMAIN-CONTAINING PROTEIN"/>
    <property type="match status" value="1"/>
</dbReference>
<feature type="transmembrane region" description="Helical" evidence="1">
    <location>
        <begin position="70"/>
        <end position="88"/>
    </location>
</feature>
<dbReference type="PANTHER" id="PTHR37992">
    <property type="entry name" value="EXPRESSED PROTEIN"/>
    <property type="match status" value="1"/>
</dbReference>
<feature type="transmembrane region" description="Helical" evidence="1">
    <location>
        <begin position="190"/>
        <end position="211"/>
    </location>
</feature>
<comment type="caution">
    <text evidence="2">The sequence shown here is derived from an EMBL/GenBank/DDBJ whole genome shotgun (WGS) entry which is preliminary data.</text>
</comment>
<protein>
    <recommendedName>
        <fullName evidence="4">ATP synthase F0</fullName>
    </recommendedName>
</protein>
<accession>A0A0F2LRK3</accession>
<evidence type="ECO:0000256" key="1">
    <source>
        <dbReference type="SAM" id="Phobius"/>
    </source>
</evidence>
<evidence type="ECO:0000313" key="2">
    <source>
        <dbReference type="EMBL" id="KJR80163.1"/>
    </source>
</evidence>
<dbReference type="Proteomes" id="UP000033710">
    <property type="component" value="Unassembled WGS sequence"/>
</dbReference>
<keyword evidence="1" id="KW-1133">Transmembrane helix</keyword>
<evidence type="ECO:0008006" key="4">
    <source>
        <dbReference type="Google" id="ProtNLM"/>
    </source>
</evidence>
<proteinExistence type="predicted"/>
<evidence type="ECO:0000313" key="3">
    <source>
        <dbReference type="Proteomes" id="UP000033710"/>
    </source>
</evidence>
<feature type="transmembrane region" description="Helical" evidence="1">
    <location>
        <begin position="100"/>
        <end position="123"/>
    </location>
</feature>
<feature type="transmembrane region" description="Helical" evidence="1">
    <location>
        <begin position="242"/>
        <end position="266"/>
    </location>
</feature>
<sequence>MDRLNPFSRRESRTRSELATYRVLTLASWALSVAVSVYYSVRSPHGWGHNAHRIARQNHLHPSAFSLNMVIVYVYFVSLFVSQAGYLGHLFASAHQSERVNAAVAVGSHFIVNNVFHAVFVLLFVSGHFFWAEVVLLLNFVNLTSLYFRHPSASHPRGLVHTPTVAGPLAWTFVAIYWNGAIMVPHAHSLAMRILANVFVWAILAYGLFYIMVYADYSMGFALSILAAALGAGQFLRQFIALQWIFAFIVMSVLFLATVAVALPVWTGRQQSALVIPRDSERAPLLDEPQ</sequence>
<dbReference type="Pfam" id="PF08611">
    <property type="entry name" value="DUF1774"/>
    <property type="match status" value="1"/>
</dbReference>
<keyword evidence="1" id="KW-0472">Membrane</keyword>
<name>A0A0F2LRK3_SPOSC</name>
<reference evidence="2 3" key="1">
    <citation type="journal article" date="2014" name="BMC Genomics">
        <title>Comparative genomics of the major fungal agents of human and animal Sporotrichosis: Sporothrix schenckii and Sporothrix brasiliensis.</title>
        <authorList>
            <person name="Teixeira M.M."/>
            <person name="de Almeida L.G."/>
            <person name="Kubitschek-Barreira P."/>
            <person name="Alves F.L."/>
            <person name="Kioshima E.S."/>
            <person name="Abadio A.K."/>
            <person name="Fernandes L."/>
            <person name="Derengowski L.S."/>
            <person name="Ferreira K.S."/>
            <person name="Souza R.C."/>
            <person name="Ruiz J.C."/>
            <person name="de Andrade N.C."/>
            <person name="Paes H.C."/>
            <person name="Nicola A.M."/>
            <person name="Albuquerque P."/>
            <person name="Gerber A.L."/>
            <person name="Martins V.P."/>
            <person name="Peconick L.D."/>
            <person name="Neto A.V."/>
            <person name="Chaucanez C.B."/>
            <person name="Silva P.A."/>
            <person name="Cunha O.L."/>
            <person name="de Oliveira F.F."/>
            <person name="dos Santos T.C."/>
            <person name="Barros A.L."/>
            <person name="Soares M.A."/>
            <person name="de Oliveira L.M."/>
            <person name="Marini M.M."/>
            <person name="Villalobos-Duno H."/>
            <person name="Cunha M.M."/>
            <person name="de Hoog S."/>
            <person name="da Silveira J.F."/>
            <person name="Henrissat B."/>
            <person name="Nino-Vega G.A."/>
            <person name="Cisalpino P.S."/>
            <person name="Mora-Montes H.M."/>
            <person name="Almeida S.R."/>
            <person name="Stajich J.E."/>
            <person name="Lopes-Bezerra L.M."/>
            <person name="Vasconcelos A.T."/>
            <person name="Felipe M.S."/>
        </authorList>
    </citation>
    <scope>NUCLEOTIDE SEQUENCE [LARGE SCALE GENOMIC DNA]</scope>
    <source>
        <strain evidence="2 3">1099-18</strain>
    </source>
</reference>
<feature type="transmembrane region" description="Helical" evidence="1">
    <location>
        <begin position="218"/>
        <end position="236"/>
    </location>
</feature>
<dbReference type="KEGG" id="ssck:SPSK_05498"/>
<feature type="transmembrane region" description="Helical" evidence="1">
    <location>
        <begin position="21"/>
        <end position="41"/>
    </location>
</feature>
<dbReference type="GeneID" id="27667520"/>
<dbReference type="RefSeq" id="XP_016582839.1">
    <property type="nucleotide sequence ID" value="XM_016732243.1"/>
</dbReference>
<dbReference type="AlphaFoldDB" id="A0A0F2LRK3"/>
<organism evidence="2 3">
    <name type="scientific">Sporothrix schenckii 1099-18</name>
    <dbReference type="NCBI Taxonomy" id="1397361"/>
    <lineage>
        <taxon>Eukaryota</taxon>
        <taxon>Fungi</taxon>
        <taxon>Dikarya</taxon>
        <taxon>Ascomycota</taxon>
        <taxon>Pezizomycotina</taxon>
        <taxon>Sordariomycetes</taxon>
        <taxon>Sordariomycetidae</taxon>
        <taxon>Ophiostomatales</taxon>
        <taxon>Ophiostomataceae</taxon>
        <taxon>Sporothrix</taxon>
    </lineage>
</organism>
<dbReference type="InterPro" id="IPR013920">
    <property type="entry name" value="DUF1774_fun"/>
</dbReference>
<gene>
    <name evidence="2" type="ORF">SPSK_05498</name>
</gene>
<reference evidence="2 3" key="2">
    <citation type="journal article" date="2015" name="Eukaryot. Cell">
        <title>Asexual propagation of a virulent clone complex in a human and feline outbreak of sporotrichosis.</title>
        <authorList>
            <person name="Teixeira Mde M."/>
            <person name="Rodrigues A.M."/>
            <person name="Tsui C.K."/>
            <person name="de Almeida L.G."/>
            <person name="Van Diepeningen A.D."/>
            <person name="van den Ende B.G."/>
            <person name="Fernandes G.F."/>
            <person name="Kano R."/>
            <person name="Hamelin R.C."/>
            <person name="Lopes-Bezerra L.M."/>
            <person name="Vasconcelos A.T."/>
            <person name="de Hoog S."/>
            <person name="de Camargo Z.P."/>
            <person name="Felipe M.S."/>
        </authorList>
    </citation>
    <scope>NUCLEOTIDE SEQUENCE [LARGE SCALE GENOMIC DNA]</scope>
    <source>
        <strain evidence="2 3">1099-18</strain>
    </source>
</reference>
<dbReference type="VEuPathDB" id="FungiDB:SPSK_05498"/>
<dbReference type="OrthoDB" id="3342455at2759"/>
<dbReference type="EMBL" id="AXCR01000012">
    <property type="protein sequence ID" value="KJR80163.1"/>
    <property type="molecule type" value="Genomic_DNA"/>
</dbReference>
<keyword evidence="1" id="KW-0812">Transmembrane</keyword>
<feature type="transmembrane region" description="Helical" evidence="1">
    <location>
        <begin position="160"/>
        <end position="178"/>
    </location>
</feature>